<name>A0ABP0NJR5_9DINO</name>
<feature type="region of interest" description="Disordered" evidence="1">
    <location>
        <begin position="190"/>
        <end position="212"/>
    </location>
</feature>
<evidence type="ECO:0000313" key="3">
    <source>
        <dbReference type="Proteomes" id="UP001642464"/>
    </source>
</evidence>
<gene>
    <name evidence="2" type="ORF">SCF082_LOCUS32595</name>
</gene>
<reference evidence="2 3" key="1">
    <citation type="submission" date="2024-02" db="EMBL/GenBank/DDBJ databases">
        <authorList>
            <person name="Chen Y."/>
            <person name="Shah S."/>
            <person name="Dougan E. K."/>
            <person name="Thang M."/>
            <person name="Chan C."/>
        </authorList>
    </citation>
    <scope>NUCLEOTIDE SEQUENCE [LARGE SCALE GENOMIC DNA]</scope>
</reference>
<comment type="caution">
    <text evidence="2">The sequence shown here is derived from an EMBL/GenBank/DDBJ whole genome shotgun (WGS) entry which is preliminary data.</text>
</comment>
<evidence type="ECO:0000313" key="2">
    <source>
        <dbReference type="EMBL" id="CAK9062645.1"/>
    </source>
</evidence>
<dbReference type="EMBL" id="CAXAMM010028335">
    <property type="protein sequence ID" value="CAK9062645.1"/>
    <property type="molecule type" value="Genomic_DNA"/>
</dbReference>
<organism evidence="2 3">
    <name type="scientific">Durusdinium trenchii</name>
    <dbReference type="NCBI Taxonomy" id="1381693"/>
    <lineage>
        <taxon>Eukaryota</taxon>
        <taxon>Sar</taxon>
        <taxon>Alveolata</taxon>
        <taxon>Dinophyceae</taxon>
        <taxon>Suessiales</taxon>
        <taxon>Symbiodiniaceae</taxon>
        <taxon>Durusdinium</taxon>
    </lineage>
</organism>
<sequence>RDVSASAFMLRLSLLEERFDREGLVKKTITLIFGSRPHQRSPKEIPSPMRSLPPRSAAAAQTFSAPWLLLILRMAEKVLEVYGRFGFCVYGWRRSSKRPMAAGVAQMTTAGPPPDLMEFRNCKIKAPMASDYEDTFWTNRARRLANAFWHGPARVIAVQLPTTIWLSPPPSESCAGKDTTCRLKKRGLKAPYQRPRKVAEKNETSGQKERGLGKWRNGRQIAVHMCGDAPDDEAQRGGKVEVPTPDTNFSLPERMVGISSYAPASKFSNRRLTSLWLNVQKKYWPIRSNTCPSPQEAHEYQMGDGGAIDNSGLLPLLQRGSRKERVIWIASSYRPLQDYDFEGATGQRVGCLATIDNFDPHAAGVVDQLSSLFGYGLNDQDEGYFYGNNQGLMLLKIRQARAPQRSSYKCTAGQTTIHQGLVTSVVETRLTEDCPQMTIEVFKKSQLLPICRKLFALKSSGKPMVLKESLDVLPNSYWGIRGAHQVSFVLIYLDKCAEFQQQLPQEVQDEIAKGPHGMLENYPIYRTLRYSRALFGCQLLEWCQSMSELFLGAEWKRSFGGWGRKRSHADHMEPESHCVVLDANRRAR</sequence>
<feature type="compositionally biased region" description="Basic and acidic residues" evidence="1">
    <location>
        <begin position="197"/>
        <end position="212"/>
    </location>
</feature>
<proteinExistence type="predicted"/>
<evidence type="ECO:0000256" key="1">
    <source>
        <dbReference type="SAM" id="MobiDB-lite"/>
    </source>
</evidence>
<dbReference type="Proteomes" id="UP001642464">
    <property type="component" value="Unassembled WGS sequence"/>
</dbReference>
<accession>A0ABP0NJR5</accession>
<evidence type="ECO:0008006" key="4">
    <source>
        <dbReference type="Google" id="ProtNLM"/>
    </source>
</evidence>
<protein>
    <recommendedName>
        <fullName evidence="4">RNA-directed RNA polymerase</fullName>
    </recommendedName>
</protein>
<feature type="non-terminal residue" evidence="2">
    <location>
        <position position="1"/>
    </location>
</feature>
<keyword evidence="3" id="KW-1185">Reference proteome</keyword>